<keyword evidence="2 4" id="KW-0472">Membrane</keyword>
<dbReference type="Proteomes" id="UP001527866">
    <property type="component" value="Unassembled WGS sequence"/>
</dbReference>
<organism evidence="8 9">
    <name type="scientific">Nocardiopsis endophytica</name>
    <dbReference type="NCBI Taxonomy" id="3018445"/>
    <lineage>
        <taxon>Bacteria</taxon>
        <taxon>Bacillati</taxon>
        <taxon>Actinomycetota</taxon>
        <taxon>Actinomycetes</taxon>
        <taxon>Streptosporangiales</taxon>
        <taxon>Nocardiopsidaceae</taxon>
        <taxon>Nocardiopsis</taxon>
    </lineage>
</organism>
<evidence type="ECO:0000313" key="8">
    <source>
        <dbReference type="EMBL" id="MDA2814409.1"/>
    </source>
</evidence>
<name>A0ABT4UBN8_9ACTN</name>
<dbReference type="PROSITE" id="PS51257">
    <property type="entry name" value="PROKAR_LIPOPROTEIN"/>
    <property type="match status" value="1"/>
</dbReference>
<comment type="subcellular location">
    <subcellularLocation>
        <location evidence="1">Cell outer membrane</location>
    </subcellularLocation>
</comment>
<dbReference type="InterPro" id="IPR006665">
    <property type="entry name" value="OmpA-like"/>
</dbReference>
<dbReference type="EMBL" id="JAQFWQ010000119">
    <property type="protein sequence ID" value="MDA2814409.1"/>
    <property type="molecule type" value="Genomic_DNA"/>
</dbReference>
<accession>A0ABT4UBN8</accession>
<sequence>MRRPHPLLALPLAVALLAAGCSMGGDPDGSSGGGAGADGADGESSEQAADPLEAEDADPDECTGDSVFIEAVEIPGTTSDPVTIPEVENEAGEVVQEEQEIPGVEIPDQRVPAQCATVEEAPAGCLGEAVIPPTALPEVTIPETTIPAFEYGDVALEEEVAEAVTAEGVETEGAKADEVCQISEEEAGEGGLIGSVLRPSVLRSSILRSSVLRSSIMRPSARLEDGTQIPSVQVPSVKVDAVKVDAVKIDADRLDARRVGEFDVLEGEGDIAFNIDADVLFETDSDEVRPDAEETLADLADQIDRELPSDAPIRVDGHTDADGGEDHNQDLSERRAQSVVDWLVDEEGLDEGRFTVTGYGETKPVASNDDDEGKQKNRRVVISAEV</sequence>
<dbReference type="PRINTS" id="PR01021">
    <property type="entry name" value="OMPADOMAIN"/>
</dbReference>
<evidence type="ECO:0000256" key="2">
    <source>
        <dbReference type="ARBA" id="ARBA00023136"/>
    </source>
</evidence>
<comment type="caution">
    <text evidence="8">The sequence shown here is derived from an EMBL/GenBank/DDBJ whole genome shotgun (WGS) entry which is preliminary data.</text>
</comment>
<dbReference type="SUPFAM" id="SSF103088">
    <property type="entry name" value="OmpA-like"/>
    <property type="match status" value="1"/>
</dbReference>
<evidence type="ECO:0000256" key="5">
    <source>
        <dbReference type="SAM" id="MobiDB-lite"/>
    </source>
</evidence>
<feature type="signal peptide" evidence="6">
    <location>
        <begin position="1"/>
        <end position="24"/>
    </location>
</feature>
<keyword evidence="6" id="KW-0732">Signal</keyword>
<proteinExistence type="predicted"/>
<dbReference type="Pfam" id="PF00691">
    <property type="entry name" value="OmpA"/>
    <property type="match status" value="1"/>
</dbReference>
<dbReference type="RefSeq" id="WP_270689804.1">
    <property type="nucleotide sequence ID" value="NZ_JAQFWQ010000119.1"/>
</dbReference>
<evidence type="ECO:0000256" key="6">
    <source>
        <dbReference type="SAM" id="SignalP"/>
    </source>
</evidence>
<dbReference type="PANTHER" id="PTHR30329">
    <property type="entry name" value="STATOR ELEMENT OF FLAGELLAR MOTOR COMPLEX"/>
    <property type="match status" value="1"/>
</dbReference>
<feature type="region of interest" description="Disordered" evidence="5">
    <location>
        <begin position="303"/>
        <end position="335"/>
    </location>
</feature>
<keyword evidence="9" id="KW-1185">Reference proteome</keyword>
<dbReference type="CDD" id="cd07185">
    <property type="entry name" value="OmpA_C-like"/>
    <property type="match status" value="1"/>
</dbReference>
<gene>
    <name evidence="8" type="ORF">O4J56_27430</name>
</gene>
<dbReference type="InterPro" id="IPR050330">
    <property type="entry name" value="Bact_OuterMem_StrucFunc"/>
</dbReference>
<evidence type="ECO:0000256" key="4">
    <source>
        <dbReference type="PROSITE-ProRule" id="PRU00473"/>
    </source>
</evidence>
<dbReference type="InterPro" id="IPR006664">
    <property type="entry name" value="OMP_bac"/>
</dbReference>
<feature type="domain" description="OmpA-like" evidence="7">
    <location>
        <begin position="268"/>
        <end position="386"/>
    </location>
</feature>
<evidence type="ECO:0000313" key="9">
    <source>
        <dbReference type="Proteomes" id="UP001527866"/>
    </source>
</evidence>
<keyword evidence="3" id="KW-0998">Cell outer membrane</keyword>
<dbReference type="PROSITE" id="PS51123">
    <property type="entry name" value="OMPA_2"/>
    <property type="match status" value="1"/>
</dbReference>
<evidence type="ECO:0000256" key="1">
    <source>
        <dbReference type="ARBA" id="ARBA00004442"/>
    </source>
</evidence>
<dbReference type="PANTHER" id="PTHR30329:SF21">
    <property type="entry name" value="LIPOPROTEIN YIAD-RELATED"/>
    <property type="match status" value="1"/>
</dbReference>
<feature type="region of interest" description="Disordered" evidence="5">
    <location>
        <begin position="25"/>
        <end position="61"/>
    </location>
</feature>
<feature type="compositionally biased region" description="Acidic residues" evidence="5">
    <location>
        <begin position="52"/>
        <end position="61"/>
    </location>
</feature>
<dbReference type="InterPro" id="IPR036737">
    <property type="entry name" value="OmpA-like_sf"/>
</dbReference>
<protein>
    <submittedName>
        <fullName evidence="8">OmpA family protein</fullName>
    </submittedName>
</protein>
<feature type="region of interest" description="Disordered" evidence="5">
    <location>
        <begin position="353"/>
        <end position="386"/>
    </location>
</feature>
<reference evidence="8 9" key="1">
    <citation type="submission" date="2023-01" db="EMBL/GenBank/DDBJ databases">
        <title>Draft genome sequence of Nocardiopsis sp. RSe5-2 isolated from halophytes.</title>
        <authorList>
            <person name="Duangmal K."/>
            <person name="Chantavorakit T."/>
        </authorList>
    </citation>
    <scope>NUCLEOTIDE SEQUENCE [LARGE SCALE GENOMIC DNA]</scope>
    <source>
        <strain evidence="8 9">RSe5-2</strain>
    </source>
</reference>
<feature type="chain" id="PRO_5045368211" evidence="6">
    <location>
        <begin position="25"/>
        <end position="386"/>
    </location>
</feature>
<evidence type="ECO:0000256" key="3">
    <source>
        <dbReference type="ARBA" id="ARBA00023237"/>
    </source>
</evidence>
<feature type="compositionally biased region" description="Gly residues" evidence="5">
    <location>
        <begin position="25"/>
        <end position="39"/>
    </location>
</feature>
<evidence type="ECO:0000259" key="7">
    <source>
        <dbReference type="PROSITE" id="PS51123"/>
    </source>
</evidence>
<dbReference type="Gene3D" id="3.30.1330.60">
    <property type="entry name" value="OmpA-like domain"/>
    <property type="match status" value="1"/>
</dbReference>